<gene>
    <name evidence="2" type="ORF">LYPA_23C007589</name>
</gene>
<dbReference type="AlphaFoldDB" id="A0A485MY69"/>
<keyword evidence="3" id="KW-1185">Reference proteome</keyword>
<protein>
    <submittedName>
        <fullName evidence="2">Uncharacterized protein</fullName>
    </submittedName>
</protein>
<name>A0A485MY69_LYNPA</name>
<feature type="compositionally biased region" description="Polar residues" evidence="1">
    <location>
        <begin position="66"/>
        <end position="87"/>
    </location>
</feature>
<reference evidence="2 3" key="1">
    <citation type="submission" date="2019-01" db="EMBL/GenBank/DDBJ databases">
        <authorList>
            <person name="Alioto T."/>
            <person name="Alioto T."/>
        </authorList>
    </citation>
    <scope>NUCLEOTIDE SEQUENCE [LARGE SCALE GENOMIC DNA]</scope>
</reference>
<sequence>MKRVLQQLTNWLDARYSRQLRPKMLQKGTGSGSEQQPGVLTQPFQRLEEDWANHPPRAWEEEGCSGATQAIGTKASASKGRSWTSPLGESEDGLGLLQGAGGWVRVSSPQLEAPKFGELHLLSVSPAFKELTETPKVI</sequence>
<feature type="compositionally biased region" description="Polar residues" evidence="1">
    <location>
        <begin position="32"/>
        <end position="44"/>
    </location>
</feature>
<evidence type="ECO:0000313" key="3">
    <source>
        <dbReference type="Proteomes" id="UP000386466"/>
    </source>
</evidence>
<feature type="region of interest" description="Disordered" evidence="1">
    <location>
        <begin position="25"/>
        <end position="91"/>
    </location>
</feature>
<evidence type="ECO:0000256" key="1">
    <source>
        <dbReference type="SAM" id="MobiDB-lite"/>
    </source>
</evidence>
<accession>A0A485MY69</accession>
<evidence type="ECO:0000313" key="2">
    <source>
        <dbReference type="EMBL" id="VFV24964.1"/>
    </source>
</evidence>
<proteinExistence type="predicted"/>
<organism evidence="2 3">
    <name type="scientific">Lynx pardinus</name>
    <name type="common">Iberian lynx</name>
    <name type="synonym">Felis pardina</name>
    <dbReference type="NCBI Taxonomy" id="191816"/>
    <lineage>
        <taxon>Eukaryota</taxon>
        <taxon>Metazoa</taxon>
        <taxon>Chordata</taxon>
        <taxon>Craniata</taxon>
        <taxon>Vertebrata</taxon>
        <taxon>Euteleostomi</taxon>
        <taxon>Mammalia</taxon>
        <taxon>Eutheria</taxon>
        <taxon>Laurasiatheria</taxon>
        <taxon>Carnivora</taxon>
        <taxon>Feliformia</taxon>
        <taxon>Felidae</taxon>
        <taxon>Felinae</taxon>
        <taxon>Lynx</taxon>
    </lineage>
</organism>
<feature type="compositionally biased region" description="Basic and acidic residues" evidence="1">
    <location>
        <begin position="46"/>
        <end position="60"/>
    </location>
</feature>
<dbReference type="EMBL" id="CAAGRJ010007019">
    <property type="protein sequence ID" value="VFV24964.1"/>
    <property type="molecule type" value="Genomic_DNA"/>
</dbReference>
<dbReference type="Proteomes" id="UP000386466">
    <property type="component" value="Unassembled WGS sequence"/>
</dbReference>